<dbReference type="EMBL" id="JABSTU010000011">
    <property type="protein sequence ID" value="KAH8009500.1"/>
    <property type="molecule type" value="Genomic_DNA"/>
</dbReference>
<dbReference type="GO" id="GO:0006281">
    <property type="term" value="P:DNA repair"/>
    <property type="evidence" value="ECO:0007669"/>
    <property type="project" value="UniProtKB-ARBA"/>
</dbReference>
<protein>
    <recommendedName>
        <fullName evidence="6">YqaJ viral recombinase domain-containing protein</fullName>
    </recommendedName>
</protein>
<dbReference type="SUPFAM" id="SSF52980">
    <property type="entry name" value="Restriction endonuclease-like"/>
    <property type="match status" value="1"/>
</dbReference>
<dbReference type="InterPro" id="IPR011604">
    <property type="entry name" value="PDDEXK-like_dom_sf"/>
</dbReference>
<accession>A0A9J6D5Y7</accession>
<comment type="caution">
    <text evidence="4">The sequence shown here is derived from an EMBL/GenBank/DDBJ whole genome shotgun (WGS) entry which is preliminary data.</text>
</comment>
<dbReference type="Proteomes" id="UP000821866">
    <property type="component" value="Chromosome 9"/>
</dbReference>
<dbReference type="InterPro" id="IPR051703">
    <property type="entry name" value="NF-kappa-B_Signaling_Reg"/>
</dbReference>
<dbReference type="CDD" id="cd22343">
    <property type="entry name" value="PDDEXK_lambda_exonuclease-like"/>
    <property type="match status" value="1"/>
</dbReference>
<evidence type="ECO:0000259" key="2">
    <source>
        <dbReference type="Pfam" id="PF09588"/>
    </source>
</evidence>
<feature type="region of interest" description="Disordered" evidence="1">
    <location>
        <begin position="673"/>
        <end position="702"/>
    </location>
</feature>
<gene>
    <name evidence="4" type="ORF">HPB51_018146</name>
</gene>
<feature type="compositionally biased region" description="Basic and acidic residues" evidence="1">
    <location>
        <begin position="684"/>
        <end position="702"/>
    </location>
</feature>
<dbReference type="PANTHER" id="PTHR46609">
    <property type="entry name" value="EXONUCLEASE, PHAGE-TYPE/RECB, C-TERMINAL DOMAIN-CONTAINING PROTEIN"/>
    <property type="match status" value="1"/>
</dbReference>
<dbReference type="Pfam" id="PF20700">
    <property type="entry name" value="Mutator"/>
    <property type="match status" value="1"/>
</dbReference>
<name>A0A9J6D5Y7_RHIMP</name>
<sequence>MSSTGSSCIFTPFKKANSPESNREQCQSAACTPCLDDSGFAREDDATSEYWDNFGIVKESLPGLSLETSVTTQPEEPIITGRRVVSLAHFVNAVRSLEDHSCPKLTGRFALVKERRVGLWSELTFTCSECQEIRKLTTDPVTEPTSLTDKANVGVNDAAVWAFMSIGSGHSQFEEAMAVMEIPAMSKGAFLRREESLGKVNKLITIYFLFLKTMEDVQRFIFSKIQVKRQWHVHGKRFEREYDTMRISLQHFVVYNETIDREICKDYFCDGTKGDNIYDGMPKVLQMKIVTAANIIADKADRLVTDDTSNLAEAVMALVAKLSGGKQINRCQKGSYEHRCYGGGLSFQLGPQWHCTTSKAVTCKSPAAVLKRYTSKKTAQKANKESLRRKLFEENGHRQHKRKESTVNDSMIHYGPNCQQPDMPPEQYAEKERAVLASLQVNEKQQMEIEKATRGQADNPTWHFERNMRLTASNFYAVCQRREWTPCDTLVKTLLYKKNFTSAALEHGRQQERVALRLYEQEMETAVQPCGLFVYPEYGFLAASPDGSIASDGIVEVKCPFTAKDMEPSEAAKKYNQRSQVHEPPKLSCSHNYFYQVQGQLHITKRSFCHFVVCTSKGIHVQQIEIDNDFWKFRMLPQLIRVYRDCMLPEIVDPRTTHSMPIRRPQWNVKAIESHQQSKRASMKNKEAKQSGDSDIFHSLES</sequence>
<dbReference type="AlphaFoldDB" id="A0A9J6D5Y7"/>
<evidence type="ECO:0000313" key="4">
    <source>
        <dbReference type="EMBL" id="KAH8009500.1"/>
    </source>
</evidence>
<dbReference type="InterPro" id="IPR049012">
    <property type="entry name" value="Mutator_transp_dom"/>
</dbReference>
<dbReference type="VEuPathDB" id="VectorBase:LOC119167884"/>
<proteinExistence type="predicted"/>
<keyword evidence="5" id="KW-1185">Reference proteome</keyword>
<dbReference type="InterPro" id="IPR011335">
    <property type="entry name" value="Restrct_endonuc-II-like"/>
</dbReference>
<dbReference type="Gene3D" id="3.90.320.10">
    <property type="match status" value="1"/>
</dbReference>
<reference evidence="4" key="1">
    <citation type="journal article" date="2020" name="Cell">
        <title>Large-Scale Comparative Analyses of Tick Genomes Elucidate Their Genetic Diversity and Vector Capacities.</title>
        <authorList>
            <consortium name="Tick Genome and Microbiome Consortium (TIGMIC)"/>
            <person name="Jia N."/>
            <person name="Wang J."/>
            <person name="Shi W."/>
            <person name="Du L."/>
            <person name="Sun Y."/>
            <person name="Zhan W."/>
            <person name="Jiang J.F."/>
            <person name="Wang Q."/>
            <person name="Zhang B."/>
            <person name="Ji P."/>
            <person name="Bell-Sakyi L."/>
            <person name="Cui X.M."/>
            <person name="Yuan T.T."/>
            <person name="Jiang B.G."/>
            <person name="Yang W.F."/>
            <person name="Lam T.T."/>
            <person name="Chang Q.C."/>
            <person name="Ding S.J."/>
            <person name="Wang X.J."/>
            <person name="Zhu J.G."/>
            <person name="Ruan X.D."/>
            <person name="Zhao L."/>
            <person name="Wei J.T."/>
            <person name="Ye R.Z."/>
            <person name="Que T.C."/>
            <person name="Du C.H."/>
            <person name="Zhou Y.H."/>
            <person name="Cheng J.X."/>
            <person name="Dai P.F."/>
            <person name="Guo W.B."/>
            <person name="Han X.H."/>
            <person name="Huang E.J."/>
            <person name="Li L.F."/>
            <person name="Wei W."/>
            <person name="Gao Y.C."/>
            <person name="Liu J.Z."/>
            <person name="Shao H.Z."/>
            <person name="Wang X."/>
            <person name="Wang C.C."/>
            <person name="Yang T.C."/>
            <person name="Huo Q.B."/>
            <person name="Li W."/>
            <person name="Chen H.Y."/>
            <person name="Chen S.E."/>
            <person name="Zhou L.G."/>
            <person name="Ni X.B."/>
            <person name="Tian J.H."/>
            <person name="Sheng Y."/>
            <person name="Liu T."/>
            <person name="Pan Y.S."/>
            <person name="Xia L.Y."/>
            <person name="Li J."/>
            <person name="Zhao F."/>
            <person name="Cao W.C."/>
        </authorList>
    </citation>
    <scope>NUCLEOTIDE SEQUENCE</scope>
    <source>
        <strain evidence="4">Rmic-2018</strain>
    </source>
</reference>
<reference evidence="4" key="2">
    <citation type="submission" date="2021-09" db="EMBL/GenBank/DDBJ databases">
        <authorList>
            <person name="Jia N."/>
            <person name="Wang J."/>
            <person name="Shi W."/>
            <person name="Du L."/>
            <person name="Sun Y."/>
            <person name="Zhan W."/>
            <person name="Jiang J."/>
            <person name="Wang Q."/>
            <person name="Zhang B."/>
            <person name="Ji P."/>
            <person name="Sakyi L.B."/>
            <person name="Cui X."/>
            <person name="Yuan T."/>
            <person name="Jiang B."/>
            <person name="Yang W."/>
            <person name="Lam T.T.-Y."/>
            <person name="Chang Q."/>
            <person name="Ding S."/>
            <person name="Wang X."/>
            <person name="Zhu J."/>
            <person name="Ruan X."/>
            <person name="Zhao L."/>
            <person name="Wei J."/>
            <person name="Que T."/>
            <person name="Du C."/>
            <person name="Cheng J."/>
            <person name="Dai P."/>
            <person name="Han X."/>
            <person name="Huang E."/>
            <person name="Gao Y."/>
            <person name="Liu J."/>
            <person name="Shao H."/>
            <person name="Ye R."/>
            <person name="Li L."/>
            <person name="Wei W."/>
            <person name="Wang X."/>
            <person name="Wang C."/>
            <person name="Huo Q."/>
            <person name="Li W."/>
            <person name="Guo W."/>
            <person name="Chen H."/>
            <person name="Chen S."/>
            <person name="Zhou L."/>
            <person name="Zhou L."/>
            <person name="Ni X."/>
            <person name="Tian J."/>
            <person name="Zhou Y."/>
            <person name="Sheng Y."/>
            <person name="Liu T."/>
            <person name="Pan Y."/>
            <person name="Xia L."/>
            <person name="Li J."/>
            <person name="Zhao F."/>
            <person name="Cao W."/>
        </authorList>
    </citation>
    <scope>NUCLEOTIDE SEQUENCE</scope>
    <source>
        <strain evidence="4">Rmic-2018</strain>
        <tissue evidence="4">Larvae</tissue>
    </source>
</reference>
<evidence type="ECO:0000313" key="5">
    <source>
        <dbReference type="Proteomes" id="UP000821866"/>
    </source>
</evidence>
<dbReference type="VEuPathDB" id="VectorBase:LOC119164712"/>
<evidence type="ECO:0008006" key="6">
    <source>
        <dbReference type="Google" id="ProtNLM"/>
    </source>
</evidence>
<dbReference type="InterPro" id="IPR019080">
    <property type="entry name" value="YqaJ_viral_recombinase"/>
</dbReference>
<feature type="domain" description="Mutator-like transposase" evidence="3">
    <location>
        <begin position="81"/>
        <end position="200"/>
    </location>
</feature>
<dbReference type="PANTHER" id="PTHR46609:SF8">
    <property type="entry name" value="YQAJ VIRAL RECOMBINASE DOMAIN-CONTAINING PROTEIN"/>
    <property type="match status" value="1"/>
</dbReference>
<feature type="domain" description="YqaJ viral recombinase" evidence="2">
    <location>
        <begin position="462"/>
        <end position="606"/>
    </location>
</feature>
<organism evidence="4 5">
    <name type="scientific">Rhipicephalus microplus</name>
    <name type="common">Cattle tick</name>
    <name type="synonym">Boophilus microplus</name>
    <dbReference type="NCBI Taxonomy" id="6941"/>
    <lineage>
        <taxon>Eukaryota</taxon>
        <taxon>Metazoa</taxon>
        <taxon>Ecdysozoa</taxon>
        <taxon>Arthropoda</taxon>
        <taxon>Chelicerata</taxon>
        <taxon>Arachnida</taxon>
        <taxon>Acari</taxon>
        <taxon>Parasitiformes</taxon>
        <taxon>Ixodida</taxon>
        <taxon>Ixodoidea</taxon>
        <taxon>Ixodidae</taxon>
        <taxon>Rhipicephalinae</taxon>
        <taxon>Rhipicephalus</taxon>
        <taxon>Boophilus</taxon>
    </lineage>
</organism>
<dbReference type="Pfam" id="PF09588">
    <property type="entry name" value="YqaJ"/>
    <property type="match status" value="1"/>
</dbReference>
<evidence type="ECO:0000256" key="1">
    <source>
        <dbReference type="SAM" id="MobiDB-lite"/>
    </source>
</evidence>
<evidence type="ECO:0000259" key="3">
    <source>
        <dbReference type="Pfam" id="PF20700"/>
    </source>
</evidence>